<evidence type="ECO:0000259" key="4">
    <source>
        <dbReference type="PROSITE" id="PS51118"/>
    </source>
</evidence>
<organism evidence="5 6">
    <name type="scientific">Hydrogenophaga atypica</name>
    <dbReference type="NCBI Taxonomy" id="249409"/>
    <lineage>
        <taxon>Bacteria</taxon>
        <taxon>Pseudomonadati</taxon>
        <taxon>Pseudomonadota</taxon>
        <taxon>Betaproteobacteria</taxon>
        <taxon>Burkholderiales</taxon>
        <taxon>Comamonadaceae</taxon>
        <taxon>Hydrogenophaga</taxon>
    </lineage>
</organism>
<dbReference type="SUPFAM" id="SSF46785">
    <property type="entry name" value="Winged helix' DNA-binding domain"/>
    <property type="match status" value="2"/>
</dbReference>
<dbReference type="RefSeq" id="WP_382223024.1">
    <property type="nucleotide sequence ID" value="NZ_JBHTCA010000006.1"/>
</dbReference>
<dbReference type="Gene3D" id="1.10.10.10">
    <property type="entry name" value="Winged helix-like DNA-binding domain superfamily/Winged helix DNA-binding domain"/>
    <property type="match status" value="2"/>
</dbReference>
<dbReference type="PANTHER" id="PTHR33204:SF18">
    <property type="entry name" value="TRANSCRIPTIONAL REGULATORY PROTEIN"/>
    <property type="match status" value="1"/>
</dbReference>
<accession>A0ABW2QMG7</accession>
<evidence type="ECO:0000313" key="5">
    <source>
        <dbReference type="EMBL" id="MFC7409387.1"/>
    </source>
</evidence>
<sequence>MPEAFVPALRVSGASRAIEVLGDAWVLRILRTSFRGARRFSDHMHALGVSRAVLSDRLERMCRDGLLEKIVAPSAHPEYRLTETGLALWSVLLAMWQWEQHWGTGTDTSAPSHDRPRIRLIHLECGKPIDPIYACAHCQAPVTPFDTFAAPATEEDEHTAPAALLPARRRYRKSHSDDRGSLPTLLRLFGDRWNAMIVAAALQGHKTFSALSVATGIWPASLTDRLEELQSMGMLRGISYAGSRLEYHLTRAAIATYPITIELIHWGDHWQRHSASSLTVIHRPCGQSLRGQWMCPHCNNVLQRDTIRFD</sequence>
<evidence type="ECO:0000256" key="3">
    <source>
        <dbReference type="ARBA" id="ARBA00023163"/>
    </source>
</evidence>
<comment type="caution">
    <text evidence="5">The sequence shown here is derived from an EMBL/GenBank/DDBJ whole genome shotgun (WGS) entry which is preliminary data.</text>
</comment>
<keyword evidence="2" id="KW-0238">DNA-binding</keyword>
<dbReference type="InterPro" id="IPR036390">
    <property type="entry name" value="WH_DNA-bd_sf"/>
</dbReference>
<keyword evidence="6" id="KW-1185">Reference proteome</keyword>
<evidence type="ECO:0000313" key="6">
    <source>
        <dbReference type="Proteomes" id="UP001596501"/>
    </source>
</evidence>
<reference evidence="6" key="1">
    <citation type="journal article" date="2019" name="Int. J. Syst. Evol. Microbiol.">
        <title>The Global Catalogue of Microorganisms (GCM) 10K type strain sequencing project: providing services to taxonomists for standard genome sequencing and annotation.</title>
        <authorList>
            <consortium name="The Broad Institute Genomics Platform"/>
            <consortium name="The Broad Institute Genome Sequencing Center for Infectious Disease"/>
            <person name="Wu L."/>
            <person name="Ma J."/>
        </authorList>
    </citation>
    <scope>NUCLEOTIDE SEQUENCE [LARGE SCALE GENOMIC DNA]</scope>
    <source>
        <strain evidence="6">CGMCC 1.12371</strain>
    </source>
</reference>
<protein>
    <submittedName>
        <fullName evidence="5">Winged helix-turn-helix transcriptional regulator</fullName>
    </submittedName>
</protein>
<dbReference type="InterPro" id="IPR036388">
    <property type="entry name" value="WH-like_DNA-bd_sf"/>
</dbReference>
<keyword evidence="1" id="KW-0805">Transcription regulation</keyword>
<dbReference type="Proteomes" id="UP001596501">
    <property type="component" value="Unassembled WGS sequence"/>
</dbReference>
<evidence type="ECO:0000256" key="2">
    <source>
        <dbReference type="ARBA" id="ARBA00023125"/>
    </source>
</evidence>
<proteinExistence type="predicted"/>
<gene>
    <name evidence="5" type="ORF">ACFQPB_10995</name>
</gene>
<keyword evidence="3" id="KW-0804">Transcription</keyword>
<dbReference type="InterPro" id="IPR002577">
    <property type="entry name" value="HTH_HxlR"/>
</dbReference>
<feature type="domain" description="HTH hxlR-type" evidence="4">
    <location>
        <begin position="180"/>
        <end position="275"/>
    </location>
</feature>
<dbReference type="PANTHER" id="PTHR33204">
    <property type="entry name" value="TRANSCRIPTIONAL REGULATOR, MARR FAMILY"/>
    <property type="match status" value="1"/>
</dbReference>
<dbReference type="Pfam" id="PF01638">
    <property type="entry name" value="HxlR"/>
    <property type="match status" value="2"/>
</dbReference>
<evidence type="ECO:0000256" key="1">
    <source>
        <dbReference type="ARBA" id="ARBA00023015"/>
    </source>
</evidence>
<feature type="domain" description="HTH hxlR-type" evidence="4">
    <location>
        <begin position="6"/>
        <end position="107"/>
    </location>
</feature>
<dbReference type="PROSITE" id="PS51118">
    <property type="entry name" value="HTH_HXLR"/>
    <property type="match status" value="2"/>
</dbReference>
<name>A0ABW2QMG7_9BURK</name>
<dbReference type="EMBL" id="JBHTCA010000006">
    <property type="protein sequence ID" value="MFC7409387.1"/>
    <property type="molecule type" value="Genomic_DNA"/>
</dbReference>